<comment type="similarity">
    <text evidence="1">Belongs to the AAA ATPase family.</text>
</comment>
<dbReference type="EMBL" id="CP041090">
    <property type="protein sequence ID" value="QDF37520.2"/>
    <property type="molecule type" value="Genomic_DNA"/>
</dbReference>
<protein>
    <submittedName>
        <fullName evidence="5">ATP-binding protein</fullName>
    </submittedName>
</protein>
<dbReference type="CDD" id="cd19481">
    <property type="entry name" value="RecA-like_protease"/>
    <property type="match status" value="1"/>
</dbReference>
<evidence type="ECO:0000313" key="6">
    <source>
        <dbReference type="Proteomes" id="UP000319298"/>
    </source>
</evidence>
<name>A0ABX5W2N0_9BRAD</name>
<organism evidence="5 6">
    <name type="scientific">Bradyrhizobium symbiodeficiens</name>
    <dbReference type="NCBI Taxonomy" id="1404367"/>
    <lineage>
        <taxon>Bacteria</taxon>
        <taxon>Pseudomonadati</taxon>
        <taxon>Pseudomonadota</taxon>
        <taxon>Alphaproteobacteria</taxon>
        <taxon>Hyphomicrobiales</taxon>
        <taxon>Nitrobacteraceae</taxon>
        <taxon>Bradyrhizobium</taxon>
    </lineage>
</organism>
<evidence type="ECO:0000256" key="3">
    <source>
        <dbReference type="ARBA" id="ARBA00022840"/>
    </source>
</evidence>
<dbReference type="SMART" id="SM00382">
    <property type="entry name" value="AAA"/>
    <property type="match status" value="1"/>
</dbReference>
<evidence type="ECO:0000256" key="1">
    <source>
        <dbReference type="ARBA" id="ARBA00006914"/>
    </source>
</evidence>
<evidence type="ECO:0000313" key="5">
    <source>
        <dbReference type="EMBL" id="QDF37520.2"/>
    </source>
</evidence>
<dbReference type="InterPro" id="IPR003959">
    <property type="entry name" value="ATPase_AAA_core"/>
</dbReference>
<dbReference type="Gene3D" id="3.40.50.300">
    <property type="entry name" value="P-loop containing nucleotide triphosphate hydrolases"/>
    <property type="match status" value="1"/>
</dbReference>
<dbReference type="PANTHER" id="PTHR23073">
    <property type="entry name" value="26S PROTEASOME REGULATORY SUBUNIT"/>
    <property type="match status" value="1"/>
</dbReference>
<reference evidence="6" key="1">
    <citation type="submission" date="2019-06" db="EMBL/GenBank/DDBJ databases">
        <title>Whole-Genome Sequence of Bradyrhizobium sp. 3 Strain 65S1MB.</title>
        <authorList>
            <person name="Bromfield E.S.P."/>
            <person name="Cloutier S."/>
            <person name="Nguyen H.D.T."/>
        </authorList>
    </citation>
    <scope>NUCLEOTIDE SEQUENCE [LARGE SCALE GENOMIC DNA]</scope>
    <source>
        <strain evidence="6">65S1MB</strain>
    </source>
</reference>
<keyword evidence="2" id="KW-0547">Nucleotide-binding</keyword>
<dbReference type="Pfam" id="PF22977">
    <property type="entry name" value="WHD"/>
    <property type="match status" value="1"/>
</dbReference>
<evidence type="ECO:0000259" key="4">
    <source>
        <dbReference type="SMART" id="SM00382"/>
    </source>
</evidence>
<sequence length="838" mass="91679">MTIRVAIVRSREDVLAELIKRECEASSALSLVATELVESDDAPTRLMSIARDADVLIAIGNYAPEHLESVVEHHTGSVVSGILIGSDSVSMRLKKVGAQQLIDTLVALSNDRGRERSRLMKYEFVGDKDSTRGSYQFVDLKSSDNLLLAAVDAWVRLALLGYAARRPRSESDLPGQARGIETMQALLAPRRQPVSPSPEGSAALATVLEHLANDPGAPLSRLHQRLGLKEIELKLLLLALSPELDVDFQTAFGLLNDDLGRRYPTFALACAVLGDSLDVRGEIDRAGNLRRWRLFEAGGLFPQADDMLRLRPALSAWVMGSRSAPLDDSTVRPFLRLERYPGVAFLDTPDNNAIGHSLARFFTAEDGSWMVMPADHADRWRARCELGAIEASTPLLRCEPAAMLTMPRADQREIAFHLVRTARILGMVPVIDFEARPADENALKLLEYFADAVAMLPQCAILIAGESDRYLSALTPHPVVTLDRSTFSETEMTDIYAAAAANAGIPLSVDERERLAMAFPLPLKTIEDAVEFVALGEDRDAPAYDRLIKACSRAASPNLTRLAHRITPSFRLEQVILPAEQRAQLGEIVGNVVNAPTVLNRWGFGEQLPYGRGLAVLFSGASGTGKTMASHAIAHELGVDIFDVDVSRLVSKYVGETEKNLDTIFTEAEQANAVIALQEVDSIAGRRGLQKDAHDRYANMEVAYLLQRIESFTGLAILTTNFKQNMDPAFLRRLRFSIDFPKPDARAREAIWRQCIPAGAPLAGDVDFALLARYAELTGGNIRQITLRAAFAAANAHSPIDMRHILAATRAELIKLGEHGAVRELAELGQFRAGELAA</sequence>
<reference evidence="5 6" key="2">
    <citation type="journal article" date="2020" name="Int. J. Syst. Evol. Microbiol.">
        <title>Description and complete genome sequences of Bradyrhizobium symbiodeficiens sp. nov., a non-symbiotic bacterium associated with legumes native to Canada.</title>
        <authorList>
            <person name="Bromfield E.S.P."/>
            <person name="Cloutier S."/>
            <person name="Nguyen H.D.T."/>
        </authorList>
    </citation>
    <scope>NUCLEOTIDE SEQUENCE [LARGE SCALE GENOMIC DNA]</scope>
    <source>
        <strain evidence="5 6">65S1MB</strain>
    </source>
</reference>
<dbReference type="Pfam" id="PF00004">
    <property type="entry name" value="AAA"/>
    <property type="match status" value="1"/>
</dbReference>
<proteinExistence type="inferred from homology"/>
<dbReference type="InterPro" id="IPR054472">
    <property type="entry name" value="WHD"/>
</dbReference>
<keyword evidence="3 5" id="KW-0067">ATP-binding</keyword>
<dbReference type="InterPro" id="IPR050221">
    <property type="entry name" value="26S_Proteasome_ATPase"/>
</dbReference>
<dbReference type="InterPro" id="IPR003593">
    <property type="entry name" value="AAA+_ATPase"/>
</dbReference>
<evidence type="ECO:0000256" key="2">
    <source>
        <dbReference type="ARBA" id="ARBA00022741"/>
    </source>
</evidence>
<dbReference type="RefSeq" id="WP_162406427.1">
    <property type="nucleotide sequence ID" value="NZ_CP041090.2"/>
</dbReference>
<feature type="domain" description="AAA+ ATPase" evidence="4">
    <location>
        <begin position="612"/>
        <end position="744"/>
    </location>
</feature>
<dbReference type="GO" id="GO:0005524">
    <property type="term" value="F:ATP binding"/>
    <property type="evidence" value="ECO:0007669"/>
    <property type="project" value="UniProtKB-KW"/>
</dbReference>
<accession>A0ABX5W2N0</accession>
<gene>
    <name evidence="5" type="ORF">FJN17_08045</name>
</gene>
<dbReference type="InterPro" id="IPR027417">
    <property type="entry name" value="P-loop_NTPase"/>
</dbReference>
<dbReference type="Proteomes" id="UP000319298">
    <property type="component" value="Chromosome"/>
</dbReference>
<dbReference type="SUPFAM" id="SSF52540">
    <property type="entry name" value="P-loop containing nucleoside triphosphate hydrolases"/>
    <property type="match status" value="1"/>
</dbReference>
<keyword evidence="6" id="KW-1185">Reference proteome</keyword>